<dbReference type="OrthoDB" id="8585740at2"/>
<feature type="transmembrane region" description="Helical" evidence="6">
    <location>
        <begin position="108"/>
        <end position="139"/>
    </location>
</feature>
<dbReference type="InterPro" id="IPR012809">
    <property type="entry name" value="ECF_CbiQ"/>
</dbReference>
<feature type="transmembrane region" description="Helical" evidence="6">
    <location>
        <begin position="27"/>
        <end position="44"/>
    </location>
</feature>
<evidence type="ECO:0000256" key="3">
    <source>
        <dbReference type="ARBA" id="ARBA00022692"/>
    </source>
</evidence>
<organism evidence="7 8">
    <name type="scientific">Romboutsia maritimum</name>
    <dbReference type="NCBI Taxonomy" id="2020948"/>
    <lineage>
        <taxon>Bacteria</taxon>
        <taxon>Bacillati</taxon>
        <taxon>Bacillota</taxon>
        <taxon>Clostridia</taxon>
        <taxon>Peptostreptococcales</taxon>
        <taxon>Peptostreptococcaceae</taxon>
        <taxon>Romboutsia</taxon>
    </lineage>
</organism>
<keyword evidence="4 6" id="KW-1133">Transmembrane helix</keyword>
<keyword evidence="3 6" id="KW-0812">Transmembrane</keyword>
<evidence type="ECO:0000256" key="5">
    <source>
        <dbReference type="ARBA" id="ARBA00023136"/>
    </source>
</evidence>
<keyword evidence="2" id="KW-1003">Cell membrane</keyword>
<evidence type="ECO:0000313" key="8">
    <source>
        <dbReference type="Proteomes" id="UP000243494"/>
    </source>
</evidence>
<sequence length="270" mass="30843">MSNFTDSIYKIKSIDTLGKKDTVIHRINPLSKLIVTIIYILTILSFNKYSVINILPLILYQIVIICLGDVPFSLIIKLTLVGIPFIFGIGIFNVIFDKTIFFRLGKLIITAGLISFISIIIKGILTITSGVLLICTTCIEDLAKSLRRIGIPKIFVSQILFTYRYIYVLIENAEQIYNAYMLRAPKQKGVNFRIWGSLLGQLLLRSFDRAQRIYNAMSIRGFDGEFHTDNARKFKMKDFIYILLWSIFFILSCKVNIPLFIGGIIMKGMI</sequence>
<dbReference type="NCBIfam" id="TIGR02454">
    <property type="entry name" value="ECF_T_CbiQ"/>
    <property type="match status" value="1"/>
</dbReference>
<dbReference type="InterPro" id="IPR003339">
    <property type="entry name" value="ABC/ECF_trnsptr_transmembrane"/>
</dbReference>
<dbReference type="EMBL" id="NOJZ02000026">
    <property type="protein sequence ID" value="RDY22797.1"/>
    <property type="molecule type" value="Genomic_DNA"/>
</dbReference>
<evidence type="ECO:0000256" key="6">
    <source>
        <dbReference type="SAM" id="Phobius"/>
    </source>
</evidence>
<reference evidence="7 8" key="1">
    <citation type="journal article" date="2017" name="Genome Announc.">
        <title>Draft Genome Sequence of Romboutsia maritimum sp. nov. Strain CCRI-22766(T), Isolated from Coastal Estuarine Mud.</title>
        <authorList>
            <person name="Maheux A.F."/>
            <person name="Boudreau D.K."/>
            <person name="Berube E."/>
            <person name="Boissinot M."/>
            <person name="Raymond F."/>
            <person name="Brodeur S."/>
            <person name="Corbeil J."/>
            <person name="Brightwell G."/>
            <person name="Broda D."/>
            <person name="Omar R.F."/>
            <person name="Bergeron M.G."/>
        </authorList>
    </citation>
    <scope>NUCLEOTIDE SEQUENCE [LARGE SCALE GENOMIC DNA]</scope>
    <source>
        <strain evidence="7 8">CCRI-22766</strain>
    </source>
</reference>
<dbReference type="InterPro" id="IPR051611">
    <property type="entry name" value="ECF_transporter_component"/>
</dbReference>
<keyword evidence="5 6" id="KW-0472">Membrane</keyword>
<feature type="transmembrane region" description="Helical" evidence="6">
    <location>
        <begin position="239"/>
        <end position="265"/>
    </location>
</feature>
<feature type="transmembrane region" description="Helical" evidence="6">
    <location>
        <begin position="50"/>
        <end position="67"/>
    </location>
</feature>
<dbReference type="CDD" id="cd16914">
    <property type="entry name" value="EcfT"/>
    <property type="match status" value="1"/>
</dbReference>
<keyword evidence="8" id="KW-1185">Reference proteome</keyword>
<dbReference type="RefSeq" id="WP_095405541.1">
    <property type="nucleotide sequence ID" value="NZ_NOJZ02000026.1"/>
</dbReference>
<comment type="subcellular location">
    <subcellularLocation>
        <location evidence="1">Cell membrane</location>
        <topology evidence="1">Multi-pass membrane protein</topology>
    </subcellularLocation>
</comment>
<evidence type="ECO:0000256" key="2">
    <source>
        <dbReference type="ARBA" id="ARBA00022475"/>
    </source>
</evidence>
<accession>A0A371IQM9</accession>
<proteinExistence type="predicted"/>
<dbReference type="Pfam" id="PF02361">
    <property type="entry name" value="CbiQ"/>
    <property type="match status" value="1"/>
</dbReference>
<comment type="caution">
    <text evidence="7">The sequence shown here is derived from an EMBL/GenBank/DDBJ whole genome shotgun (WGS) entry which is preliminary data.</text>
</comment>
<dbReference type="AlphaFoldDB" id="A0A371IQM9"/>
<protein>
    <submittedName>
        <fullName evidence="7">Cobalt ECF transporter T component CbiQ</fullName>
    </submittedName>
</protein>
<dbReference type="GO" id="GO:0006824">
    <property type="term" value="P:cobalt ion transport"/>
    <property type="evidence" value="ECO:0007669"/>
    <property type="project" value="InterPro"/>
</dbReference>
<dbReference type="PANTHER" id="PTHR34857:SF2">
    <property type="entry name" value="SLL0384 PROTEIN"/>
    <property type="match status" value="1"/>
</dbReference>
<dbReference type="PANTHER" id="PTHR34857">
    <property type="entry name" value="SLL0384 PROTEIN"/>
    <property type="match status" value="1"/>
</dbReference>
<dbReference type="Proteomes" id="UP000243494">
    <property type="component" value="Unassembled WGS sequence"/>
</dbReference>
<evidence type="ECO:0000256" key="4">
    <source>
        <dbReference type="ARBA" id="ARBA00022989"/>
    </source>
</evidence>
<feature type="transmembrane region" description="Helical" evidence="6">
    <location>
        <begin position="74"/>
        <end position="96"/>
    </location>
</feature>
<dbReference type="GO" id="GO:0043190">
    <property type="term" value="C:ATP-binding cassette (ABC) transporter complex"/>
    <property type="evidence" value="ECO:0007669"/>
    <property type="project" value="InterPro"/>
</dbReference>
<evidence type="ECO:0000256" key="1">
    <source>
        <dbReference type="ARBA" id="ARBA00004651"/>
    </source>
</evidence>
<name>A0A371IQM9_9FIRM</name>
<evidence type="ECO:0000313" key="7">
    <source>
        <dbReference type="EMBL" id="RDY22797.1"/>
    </source>
</evidence>
<gene>
    <name evidence="7" type="primary">cbiQ</name>
    <name evidence="7" type="ORF">CHF27_011505</name>
</gene>